<dbReference type="InterPro" id="IPR000073">
    <property type="entry name" value="AB_hydrolase_1"/>
</dbReference>
<evidence type="ECO:0000313" key="9">
    <source>
        <dbReference type="Proteomes" id="UP000515154"/>
    </source>
</evidence>
<proteinExistence type="inferred from homology"/>
<comment type="similarity">
    <text evidence="1 5">Belongs to the AB hydrolase superfamily.</text>
</comment>
<dbReference type="InterPro" id="IPR016812">
    <property type="entry name" value="PPase_methylesterase_euk"/>
</dbReference>
<dbReference type="Proteomes" id="UP000515154">
    <property type="component" value="Linkage group LG11"/>
</dbReference>
<feature type="compositionally biased region" description="Pro residues" evidence="7">
    <location>
        <begin position="283"/>
        <end position="293"/>
    </location>
</feature>
<dbReference type="Gene3D" id="3.40.50.1820">
    <property type="entry name" value="alpha/beta hydrolase"/>
    <property type="match status" value="1"/>
</dbReference>
<evidence type="ECO:0000256" key="7">
    <source>
        <dbReference type="SAM" id="MobiDB-lite"/>
    </source>
</evidence>
<feature type="compositionally biased region" description="Acidic residues" evidence="7">
    <location>
        <begin position="256"/>
        <end position="268"/>
    </location>
</feature>
<dbReference type="RefSeq" id="XP_036363075.1">
    <property type="nucleotide sequence ID" value="XM_036507182.1"/>
</dbReference>
<evidence type="ECO:0000313" key="10">
    <source>
        <dbReference type="RefSeq" id="XP_029643009.1"/>
    </source>
</evidence>
<dbReference type="Pfam" id="PF12697">
    <property type="entry name" value="Abhydrolase_6"/>
    <property type="match status" value="2"/>
</dbReference>
<comment type="catalytic activity">
    <reaction evidence="4">
        <text>[phosphatase 2A protein]-C-terminal L-leucine methyl ester + H2O = [phosphatase 2A protein]-C-terminal L-leucine + methanol + H(+)</text>
        <dbReference type="Rhea" id="RHEA:48548"/>
        <dbReference type="Rhea" id="RHEA-COMP:12134"/>
        <dbReference type="Rhea" id="RHEA-COMP:12135"/>
        <dbReference type="ChEBI" id="CHEBI:15377"/>
        <dbReference type="ChEBI" id="CHEBI:15378"/>
        <dbReference type="ChEBI" id="CHEBI:17790"/>
        <dbReference type="ChEBI" id="CHEBI:90516"/>
        <dbReference type="ChEBI" id="CHEBI:90517"/>
        <dbReference type="EC" id="3.1.1.89"/>
    </reaction>
</comment>
<dbReference type="PIRSF" id="PIRSF022950">
    <property type="entry name" value="PPase_methylesterase_euk"/>
    <property type="match status" value="1"/>
</dbReference>
<dbReference type="PANTHER" id="PTHR14189:SF0">
    <property type="entry name" value="PROTEIN PHOSPHATASE METHYLESTERASE 1"/>
    <property type="match status" value="1"/>
</dbReference>
<protein>
    <recommendedName>
        <fullName evidence="5">Protein phosphatase methylesterase 1</fullName>
        <shortName evidence="5">PME-1</shortName>
        <ecNumber evidence="5">3.1.1.-</ecNumber>
    </recommendedName>
</protein>
<feature type="region of interest" description="Disordered" evidence="7">
    <location>
        <begin position="232"/>
        <end position="304"/>
    </location>
</feature>
<dbReference type="RefSeq" id="XP_029643009.1">
    <property type="nucleotide sequence ID" value="XM_029787149.2"/>
</dbReference>
<keyword evidence="3 5" id="KW-0378">Hydrolase</keyword>
<keyword evidence="2 5" id="KW-0719">Serine esterase</keyword>
<feature type="domain" description="AB hydrolase-1" evidence="8">
    <location>
        <begin position="307"/>
        <end position="391"/>
    </location>
</feature>
<gene>
    <name evidence="10 11" type="primary">LOC115217447</name>
</gene>
<evidence type="ECO:0000256" key="2">
    <source>
        <dbReference type="ARBA" id="ARBA00022487"/>
    </source>
</evidence>
<feature type="active site" evidence="6">
    <location>
        <position position="378"/>
    </location>
</feature>
<evidence type="ECO:0000256" key="5">
    <source>
        <dbReference type="PIRNR" id="PIRNR022950"/>
    </source>
</evidence>
<feature type="region of interest" description="Disordered" evidence="7">
    <location>
        <begin position="1"/>
        <end position="33"/>
    </location>
</feature>
<reference evidence="10 11" key="1">
    <citation type="submission" date="2025-08" db="UniProtKB">
        <authorList>
            <consortium name="RefSeq"/>
        </authorList>
    </citation>
    <scope>IDENTIFICATION</scope>
</reference>
<dbReference type="EC" id="3.1.1.-" evidence="5"/>
<comment type="function">
    <text evidence="5">Demethylates proteins that have been reversibly carboxymethylated.</text>
</comment>
<evidence type="ECO:0000259" key="8">
    <source>
        <dbReference type="Pfam" id="PF12697"/>
    </source>
</evidence>
<dbReference type="InterPro" id="IPR029058">
    <property type="entry name" value="AB_hydrolase_fold"/>
</dbReference>
<evidence type="ECO:0000256" key="3">
    <source>
        <dbReference type="ARBA" id="ARBA00022801"/>
    </source>
</evidence>
<feature type="domain" description="AB hydrolase-1" evidence="8">
    <location>
        <begin position="68"/>
        <end position="207"/>
    </location>
</feature>
<feature type="active site" evidence="6">
    <location>
        <position position="171"/>
    </location>
</feature>
<evidence type="ECO:0000256" key="4">
    <source>
        <dbReference type="ARBA" id="ARBA00049203"/>
    </source>
</evidence>
<organism evidence="9 10">
    <name type="scientific">Octopus sinensis</name>
    <name type="common">East Asian common octopus</name>
    <dbReference type="NCBI Taxonomy" id="2607531"/>
    <lineage>
        <taxon>Eukaryota</taxon>
        <taxon>Metazoa</taxon>
        <taxon>Spiralia</taxon>
        <taxon>Lophotrochozoa</taxon>
        <taxon>Mollusca</taxon>
        <taxon>Cephalopoda</taxon>
        <taxon>Coleoidea</taxon>
        <taxon>Octopodiformes</taxon>
        <taxon>Octopoda</taxon>
        <taxon>Incirrata</taxon>
        <taxon>Octopodidae</taxon>
        <taxon>Octopus</taxon>
    </lineage>
</organism>
<dbReference type="SUPFAM" id="SSF53474">
    <property type="entry name" value="alpha/beta-Hydrolases"/>
    <property type="match status" value="1"/>
</dbReference>
<evidence type="ECO:0000256" key="6">
    <source>
        <dbReference type="PIRSR" id="PIRSR022950-1"/>
    </source>
</evidence>
<keyword evidence="9" id="KW-1185">Reference proteome</keyword>
<evidence type="ECO:0000256" key="1">
    <source>
        <dbReference type="ARBA" id="ARBA00008645"/>
    </source>
</evidence>
<dbReference type="KEGG" id="osn:115217447"/>
<dbReference type="PANTHER" id="PTHR14189">
    <property type="entry name" value="PROTEIN PHOSPHATASE METHYLESTERASE-1 RELATED"/>
    <property type="match status" value="1"/>
</dbReference>
<evidence type="ECO:0000313" key="11">
    <source>
        <dbReference type="RefSeq" id="XP_036363075.1"/>
    </source>
</evidence>
<sequence length="415" mass="45600">MRKQVLSNQLPSMPPSTSYGSNNRRGNLSRQRDYTPSTWDKYYHKKHDIEVGKNTFRVYECGKEGPVLFLLHGGGYSGLSWALLSATLCELVSCRCVALDLRGHGDSVTEDDTDLSSETLSSDVGAVINEMYGTDNPPPIILIGHSMGAAIAVHTAVRSLVPSLAGLVVIDVVEGTAMEALSSMQSFLRGRPSFFRSIEEAIEWSLRSGQLRNVESAKISLVGQVKRVDTGETATFEQEHPSQEARSTSKRSSDTIAEEDEESGDTSLEEVKSESSSMASATTPPPPTPPPPNMAHSLPEVSSTTNKKNISYQYTWRIDLSKTDKYWSGWFRGLSEKFLSCNVPKLLLLAGVDRLDKDLTIGQMQGKFQMQVLPQCGHAVHEDVPDKVADVLATFLVRHKMAIPIGDFERTFPAC</sequence>
<name>A0A6P7SXF3_9MOLL</name>
<feature type="active site" evidence="6">
    <location>
        <position position="146"/>
    </location>
</feature>
<accession>A0A6P7SXF3</accession>
<dbReference type="GO" id="GO:0051723">
    <property type="term" value="F:protein methylesterase activity"/>
    <property type="evidence" value="ECO:0007669"/>
    <property type="project" value="UniProtKB-EC"/>
</dbReference>
<dbReference type="AlphaFoldDB" id="A0A6P7SXF3"/>